<dbReference type="InterPro" id="IPR051487">
    <property type="entry name" value="Ser/Thr_Proteases_Immune/Dev"/>
</dbReference>
<comment type="similarity">
    <text evidence="2">Belongs to the peptidase S1 family. CLIP subfamily.</text>
</comment>
<keyword evidence="3" id="KW-0333">Golgi apparatus</keyword>
<feature type="transmembrane region" description="Helical" evidence="3">
    <location>
        <begin position="312"/>
        <end position="334"/>
    </location>
</feature>
<keyword evidence="3" id="KW-0812">Transmembrane</keyword>
<evidence type="ECO:0000256" key="2">
    <source>
        <dbReference type="ARBA" id="ARBA00024195"/>
    </source>
</evidence>
<dbReference type="GO" id="GO:0006508">
    <property type="term" value="P:proteolysis"/>
    <property type="evidence" value="ECO:0007669"/>
    <property type="project" value="InterPro"/>
</dbReference>
<evidence type="ECO:0000256" key="3">
    <source>
        <dbReference type="RuleBase" id="RU365066"/>
    </source>
</evidence>
<proteinExistence type="inferred from homology"/>
<comment type="caution">
    <text evidence="3">Lacks conserved residue(s) required for the propagation of feature annotation.</text>
</comment>
<dbReference type="Proteomes" id="UP000285301">
    <property type="component" value="Unassembled WGS sequence"/>
</dbReference>
<keyword evidence="3" id="KW-1133">Transmembrane helix</keyword>
<evidence type="ECO:0000313" key="9">
    <source>
        <dbReference type="Proteomes" id="UP000285301"/>
    </source>
</evidence>
<dbReference type="Pfam" id="PF00089">
    <property type="entry name" value="Trypsin"/>
    <property type="match status" value="2"/>
</dbReference>
<dbReference type="GO" id="GO:0000139">
    <property type="term" value="C:Golgi membrane"/>
    <property type="evidence" value="ECO:0007669"/>
    <property type="project" value="UniProtKB-SubCell"/>
</dbReference>
<dbReference type="Pfam" id="PF04080">
    <property type="entry name" value="Per1"/>
    <property type="match status" value="1"/>
</dbReference>
<dbReference type="InterPro" id="IPR007217">
    <property type="entry name" value="Per1-like"/>
</dbReference>
<dbReference type="STRING" id="1965070.A0A3S3PXE0"/>
<feature type="transmembrane region" description="Helical" evidence="3">
    <location>
        <begin position="340"/>
        <end position="362"/>
    </location>
</feature>
<keyword evidence="3" id="KW-0472">Membrane</keyword>
<evidence type="ECO:0000313" key="7">
    <source>
        <dbReference type="EMBL" id="RWS09911.1"/>
    </source>
</evidence>
<dbReference type="AlphaFoldDB" id="A0A3S3PXE0"/>
<evidence type="ECO:0000313" key="8">
    <source>
        <dbReference type="EMBL" id="RWS09921.1"/>
    </source>
</evidence>
<organism evidence="7 9">
    <name type="scientific">Dinothrombium tinctorium</name>
    <dbReference type="NCBI Taxonomy" id="1965070"/>
    <lineage>
        <taxon>Eukaryota</taxon>
        <taxon>Metazoa</taxon>
        <taxon>Ecdysozoa</taxon>
        <taxon>Arthropoda</taxon>
        <taxon>Chelicerata</taxon>
        <taxon>Arachnida</taxon>
        <taxon>Acari</taxon>
        <taxon>Acariformes</taxon>
        <taxon>Trombidiformes</taxon>
        <taxon>Prostigmata</taxon>
        <taxon>Anystina</taxon>
        <taxon>Parasitengona</taxon>
        <taxon>Trombidioidea</taxon>
        <taxon>Trombidiidae</taxon>
        <taxon>Dinothrombium</taxon>
    </lineage>
</organism>
<feature type="domain" description="Peptidase S1" evidence="4">
    <location>
        <begin position="96"/>
        <end position="226"/>
    </location>
</feature>
<keyword evidence="3" id="KW-0337">GPI-anchor biosynthesis</keyword>
<protein>
    <recommendedName>
        <fullName evidence="3">Post-GPI attachment to proteins factor 3</fullName>
    </recommendedName>
</protein>
<dbReference type="OrthoDB" id="419770at2759"/>
<sequence length="385" mass="44344">MAGIVSYGFGCARPGYYAIYTRTSRYLEWIYNNTQDATYCSRESNLPPLITTTATSTSITRTTAVSPTTTSGSATTRTPIKPFPPPFGFNQYDCGIEGSDALQFPWVAAIYYKNQYFSNGVLISRNLLLTTASSLKLLKHLNELELDNFQIIFGVNNLNDSRSPKIIYKVKSIDFHPNFGEQNVYDYSFALLKLEGNDEEQKIRPICLPEISTGFYDNMKLTNIGWDMKSSAAIRVFELLLKQDFPPLPSFRVPIALPFISYFSYYVYSMAYRFFDYSFNMRSSLIAGFTTLFLWLYWFFRRLSKYKKISSIPTHIYNVPILVGSVYLLILFEIKDFPPIWYTFDAHSIWHLGTIPVPLFWYRFLADEAIYLDSVDASKSESETE</sequence>
<accession>A0A3S3PXE0</accession>
<dbReference type="GO" id="GO:0006506">
    <property type="term" value="P:GPI anchor biosynthetic process"/>
    <property type="evidence" value="ECO:0007669"/>
    <property type="project" value="UniProtKB-KW"/>
</dbReference>
<evidence type="ECO:0000313" key="5">
    <source>
        <dbReference type="EMBL" id="RWS09412.1"/>
    </source>
</evidence>
<dbReference type="EMBL" id="NCKU01002514">
    <property type="protein sequence ID" value="RWS09412.1"/>
    <property type="molecule type" value="Genomic_DNA"/>
</dbReference>
<comment type="subcellular location">
    <subcellularLocation>
        <location evidence="3">Golgi apparatus membrane</location>
        <topology evidence="3">Multi-pass membrane protein</topology>
    </subcellularLocation>
</comment>
<reference evidence="7 9" key="1">
    <citation type="journal article" date="2018" name="Gigascience">
        <title>Genomes of trombidid mites reveal novel predicted allergens and laterally-transferred genes associated with secondary metabolism.</title>
        <authorList>
            <person name="Dong X."/>
            <person name="Chaisiri K."/>
            <person name="Xia D."/>
            <person name="Armstrong S.D."/>
            <person name="Fang Y."/>
            <person name="Donnelly M.J."/>
            <person name="Kadowaki T."/>
            <person name="McGarry J.W."/>
            <person name="Darby A.C."/>
            <person name="Makepeace B.L."/>
        </authorList>
    </citation>
    <scope>NUCLEOTIDE SEQUENCE [LARGE SCALE GENOMIC DNA]</scope>
    <source>
        <strain evidence="7">UoL-WK</strain>
    </source>
</reference>
<dbReference type="EMBL" id="NCKU01002294">
    <property type="protein sequence ID" value="RWS09911.1"/>
    <property type="molecule type" value="Genomic_DNA"/>
</dbReference>
<dbReference type="EMBL" id="NCKU01002475">
    <property type="protein sequence ID" value="RWS09507.1"/>
    <property type="molecule type" value="Genomic_DNA"/>
</dbReference>
<comment type="caution">
    <text evidence="7">The sequence shown here is derived from an EMBL/GenBank/DDBJ whole genome shotgun (WGS) entry which is preliminary data.</text>
</comment>
<dbReference type="Gene3D" id="2.40.10.10">
    <property type="entry name" value="Trypsin-like serine proteases"/>
    <property type="match status" value="2"/>
</dbReference>
<evidence type="ECO:0000256" key="1">
    <source>
        <dbReference type="ARBA" id="ARBA00023157"/>
    </source>
</evidence>
<comment type="similarity">
    <text evidence="3">Belongs to the PGAP3 family.</text>
</comment>
<dbReference type="InterPro" id="IPR009003">
    <property type="entry name" value="Peptidase_S1_PA"/>
</dbReference>
<dbReference type="InterPro" id="IPR043504">
    <property type="entry name" value="Peptidase_S1_PA_chymotrypsin"/>
</dbReference>
<evidence type="ECO:0000313" key="6">
    <source>
        <dbReference type="EMBL" id="RWS09507.1"/>
    </source>
</evidence>
<dbReference type="PANTHER" id="PTHR24256">
    <property type="entry name" value="TRYPTASE-RELATED"/>
    <property type="match status" value="1"/>
</dbReference>
<dbReference type="GO" id="GO:0004252">
    <property type="term" value="F:serine-type endopeptidase activity"/>
    <property type="evidence" value="ECO:0007669"/>
    <property type="project" value="InterPro"/>
</dbReference>
<dbReference type="PROSITE" id="PS50240">
    <property type="entry name" value="TRYPSIN_DOM"/>
    <property type="match status" value="1"/>
</dbReference>
<feature type="transmembrane region" description="Helical" evidence="3">
    <location>
        <begin position="281"/>
        <end position="300"/>
    </location>
</feature>
<reference evidence="7" key="2">
    <citation type="submission" date="2018-11" db="EMBL/GenBank/DDBJ databases">
        <title>Trombidioid mite genomics.</title>
        <authorList>
            <person name="Dong X."/>
        </authorList>
    </citation>
    <scope>NUCLEOTIDE SEQUENCE</scope>
    <source>
        <strain evidence="7">UoL-WK</strain>
    </source>
</reference>
<gene>
    <name evidence="8" type="ORF">B4U79_04030</name>
    <name evidence="7" type="ORF">B4U79_17656</name>
    <name evidence="6" type="ORF">B4U79_17686</name>
    <name evidence="5" type="ORF">B4U79_17691</name>
</gene>
<dbReference type="EMBL" id="NCKU01002290">
    <property type="protein sequence ID" value="RWS09921.1"/>
    <property type="molecule type" value="Genomic_DNA"/>
</dbReference>
<dbReference type="SUPFAM" id="SSF50494">
    <property type="entry name" value="Trypsin-like serine proteases"/>
    <property type="match status" value="2"/>
</dbReference>
<comment type="function">
    <text evidence="3">Involved in the lipid remodeling steps of GPI-anchor maturation.</text>
</comment>
<evidence type="ECO:0000259" key="4">
    <source>
        <dbReference type="PROSITE" id="PS50240"/>
    </source>
</evidence>
<keyword evidence="1" id="KW-1015">Disulfide bond</keyword>
<name>A0A3S3PXE0_9ACAR</name>
<keyword evidence="9" id="KW-1185">Reference proteome</keyword>
<dbReference type="InterPro" id="IPR001254">
    <property type="entry name" value="Trypsin_dom"/>
</dbReference>